<accession>B0W0S9</accession>
<reference evidence="4" key="2">
    <citation type="submission" date="2021-02" db="UniProtKB">
        <authorList>
            <consortium name="EnsemblMetazoa"/>
        </authorList>
    </citation>
    <scope>IDENTIFICATION</scope>
    <source>
        <strain evidence="4">JHB</strain>
    </source>
</reference>
<keyword evidence="5" id="KW-1185">Reference proteome</keyword>
<dbReference type="EnsemblMetazoa" id="CPIJ000748-RA">
    <property type="protein sequence ID" value="CPIJ000748-PA"/>
    <property type="gene ID" value="CPIJ000748"/>
</dbReference>
<keyword evidence="2" id="KW-0472">Membrane</keyword>
<reference evidence="3" key="1">
    <citation type="submission" date="2007-03" db="EMBL/GenBank/DDBJ databases">
        <title>Annotation of Culex pipiens quinquefasciatus.</title>
        <authorList>
            <consortium name="The Broad Institute Genome Sequencing Platform"/>
            <person name="Atkinson P.W."/>
            <person name="Hemingway J."/>
            <person name="Christensen B.M."/>
            <person name="Higgs S."/>
            <person name="Kodira C."/>
            <person name="Hannick L."/>
            <person name="Megy K."/>
            <person name="O'Leary S."/>
            <person name="Pearson M."/>
            <person name="Haas B.J."/>
            <person name="Mauceli E."/>
            <person name="Wortman J.R."/>
            <person name="Lee N.H."/>
            <person name="Guigo R."/>
            <person name="Stanke M."/>
            <person name="Alvarado L."/>
            <person name="Amedeo P."/>
            <person name="Antoine C.H."/>
            <person name="Arensburger P."/>
            <person name="Bidwell S.L."/>
            <person name="Crawford M."/>
            <person name="Camaro F."/>
            <person name="Devon K."/>
            <person name="Engels R."/>
            <person name="Hammond M."/>
            <person name="Howarth C."/>
            <person name="Koehrsen M."/>
            <person name="Lawson D."/>
            <person name="Montgomery P."/>
            <person name="Nene V."/>
            <person name="Nusbaum C."/>
            <person name="Puiu D."/>
            <person name="Romero-Severson J."/>
            <person name="Severson D.W."/>
            <person name="Shumway M."/>
            <person name="Sisk P."/>
            <person name="Stolte C."/>
            <person name="Zeng Q."/>
            <person name="Eisenstadt E."/>
            <person name="Fraser-Liggett C."/>
            <person name="Strausberg R."/>
            <person name="Galagan J."/>
            <person name="Birren B."/>
            <person name="Collins F.H."/>
        </authorList>
    </citation>
    <scope>NUCLEOTIDE SEQUENCE [LARGE SCALE GENOMIC DNA]</scope>
    <source>
        <strain evidence="3">JHB</strain>
    </source>
</reference>
<evidence type="ECO:0000313" key="5">
    <source>
        <dbReference type="Proteomes" id="UP000002320"/>
    </source>
</evidence>
<gene>
    <name evidence="4" type="primary">6031524</name>
    <name evidence="3" type="ORF">CpipJ_CPIJ000748</name>
</gene>
<dbReference type="VEuPathDB" id="VectorBase:CPIJ000748"/>
<feature type="transmembrane region" description="Helical" evidence="2">
    <location>
        <begin position="230"/>
        <end position="254"/>
    </location>
</feature>
<protein>
    <submittedName>
        <fullName evidence="3 4">Uncharacterized protein</fullName>
    </submittedName>
</protein>
<keyword evidence="2" id="KW-0812">Transmembrane</keyword>
<evidence type="ECO:0000256" key="1">
    <source>
        <dbReference type="SAM" id="MobiDB-lite"/>
    </source>
</evidence>
<evidence type="ECO:0000313" key="4">
    <source>
        <dbReference type="EnsemblMetazoa" id="CPIJ000748-PA"/>
    </source>
</evidence>
<dbReference type="VEuPathDB" id="VectorBase:CQUJHB004137"/>
<organism>
    <name type="scientific">Culex quinquefasciatus</name>
    <name type="common">Southern house mosquito</name>
    <name type="synonym">Culex pungens</name>
    <dbReference type="NCBI Taxonomy" id="7176"/>
    <lineage>
        <taxon>Eukaryota</taxon>
        <taxon>Metazoa</taxon>
        <taxon>Ecdysozoa</taxon>
        <taxon>Arthropoda</taxon>
        <taxon>Hexapoda</taxon>
        <taxon>Insecta</taxon>
        <taxon>Pterygota</taxon>
        <taxon>Neoptera</taxon>
        <taxon>Endopterygota</taxon>
        <taxon>Diptera</taxon>
        <taxon>Nematocera</taxon>
        <taxon>Culicoidea</taxon>
        <taxon>Culicidae</taxon>
        <taxon>Culicinae</taxon>
        <taxon>Culicini</taxon>
        <taxon>Culex</taxon>
        <taxon>Culex</taxon>
    </lineage>
</organism>
<evidence type="ECO:0000313" key="3">
    <source>
        <dbReference type="EMBL" id="EDS41381.1"/>
    </source>
</evidence>
<proteinExistence type="predicted"/>
<feature type="compositionally biased region" description="Basic and acidic residues" evidence="1">
    <location>
        <begin position="1"/>
        <end position="13"/>
    </location>
</feature>
<dbReference type="EMBL" id="DS231818">
    <property type="protein sequence ID" value="EDS41381.1"/>
    <property type="molecule type" value="Genomic_DNA"/>
</dbReference>
<evidence type="ECO:0000256" key="2">
    <source>
        <dbReference type="SAM" id="Phobius"/>
    </source>
</evidence>
<dbReference type="AlphaFoldDB" id="B0W0S9"/>
<keyword evidence="2" id="KW-1133">Transmembrane helix</keyword>
<dbReference type="KEGG" id="cqu:CpipJ_CPIJ000748"/>
<name>B0W0S9_CULQU</name>
<dbReference type="InParanoid" id="B0W0S9"/>
<sequence>MSENDKKRNKPDDTNTSPIQDISNRDLAKLIAEQTKTTKQQFNQLGEELRNELKQGLMGINQELRDVRSSLEQIKLDVMDNTEAIARTERSSDLIVSGVPYTREEDLYSYFRHWCLALGYTQHSVPSVDIRRLTRVPLNNGNNCLILLQFAIPNQKNDFYSKYLRSHSLTLRQVGFQTDSRVYVNESLTPSARKIKAKAMELKKEGKLASVFSRSVMLFEKKELYVAVPLWMPAAGVAVPLWMTAAGVAVMLLWPNRCRRRSRR</sequence>
<feature type="region of interest" description="Disordered" evidence="1">
    <location>
        <begin position="1"/>
        <end position="23"/>
    </location>
</feature>
<dbReference type="Proteomes" id="UP000002320">
    <property type="component" value="Unassembled WGS sequence"/>
</dbReference>
<dbReference type="HOGENOM" id="CLU_099994_0_0_1"/>
<dbReference type="OrthoDB" id="7734146at2759"/>